<comment type="caution">
    <text evidence="1">The sequence shown here is derived from an EMBL/GenBank/DDBJ whole genome shotgun (WGS) entry which is preliminary data.</text>
</comment>
<proteinExistence type="predicted"/>
<dbReference type="AlphaFoldDB" id="A0A3E0E2U3"/>
<reference evidence="1 2" key="1">
    <citation type="submission" date="2018-08" db="EMBL/GenBank/DDBJ databases">
        <title>Genomic Encyclopedia of Archaeal and Bacterial Type Strains, Phase II (KMG-II): from individual species to whole genera.</title>
        <authorList>
            <person name="Goeker M."/>
        </authorList>
    </citation>
    <scope>NUCLEOTIDE SEQUENCE [LARGE SCALE GENOMIC DNA]</scope>
    <source>
        <strain evidence="1 2">DSM 15986</strain>
    </source>
</reference>
<sequence length="75" mass="8096">MKRKLILGIVAFAIGFLSLVPFVSQARTEETPKCTVCAISLNDAAMHIDEGGCYCVGFGNQCRFEADDCPPIDPT</sequence>
<keyword evidence="2" id="KW-1185">Reference proteome</keyword>
<name>A0A3E0E2U3_9BACT</name>
<dbReference type="EMBL" id="QUNF01000003">
    <property type="protein sequence ID" value="REG91970.1"/>
    <property type="molecule type" value="Genomic_DNA"/>
</dbReference>
<dbReference type="RefSeq" id="WP_086539457.1">
    <property type="nucleotide sequence ID" value="NZ_MSSW01000001.1"/>
</dbReference>
<gene>
    <name evidence="1" type="ORF">C8N25_10347</name>
</gene>
<organism evidence="1 2">
    <name type="scientific">Algoriphagus antarcticus</name>
    <dbReference type="NCBI Taxonomy" id="238540"/>
    <lineage>
        <taxon>Bacteria</taxon>
        <taxon>Pseudomonadati</taxon>
        <taxon>Bacteroidota</taxon>
        <taxon>Cytophagia</taxon>
        <taxon>Cytophagales</taxon>
        <taxon>Cyclobacteriaceae</taxon>
        <taxon>Algoriphagus</taxon>
    </lineage>
</organism>
<dbReference type="Proteomes" id="UP000256405">
    <property type="component" value="Unassembled WGS sequence"/>
</dbReference>
<evidence type="ECO:0000313" key="1">
    <source>
        <dbReference type="EMBL" id="REG91970.1"/>
    </source>
</evidence>
<protein>
    <submittedName>
        <fullName evidence="1">Uncharacterized protein</fullName>
    </submittedName>
</protein>
<accession>A0A3E0E2U3</accession>
<evidence type="ECO:0000313" key="2">
    <source>
        <dbReference type="Proteomes" id="UP000256405"/>
    </source>
</evidence>